<evidence type="ECO:0000313" key="1">
    <source>
        <dbReference type="EMBL" id="ADV34763.1"/>
    </source>
</evidence>
<accession>A0AB32XCX7</accession>
<proteinExistence type="predicted"/>
<gene>
    <name evidence="1" type="ordered locus">MfeM64YM_0766</name>
</gene>
<protein>
    <submittedName>
        <fullName evidence="1">Uncharacterized protein</fullName>
    </submittedName>
</protein>
<sequence>MKKINKAAYLLFLFFLLKSTG</sequence>
<dbReference type="AlphaFoldDB" id="A0AB32XCX7"/>
<organism evidence="1 2">
    <name type="scientific">Mycoplasmopsis fermentans (strain M64)</name>
    <name type="common">Mycoplasma fermentans</name>
    <dbReference type="NCBI Taxonomy" id="943945"/>
    <lineage>
        <taxon>Bacteria</taxon>
        <taxon>Bacillati</taxon>
        <taxon>Mycoplasmatota</taxon>
        <taxon>Mycoplasmoidales</taxon>
        <taxon>Metamycoplasmataceae</taxon>
        <taxon>Mycoplasmopsis</taxon>
    </lineage>
</organism>
<name>A0AB32XCX7_MYCFM</name>
<dbReference type="KEGG" id="mfm:MfeM64YM_0766"/>
<evidence type="ECO:0000313" key="2">
    <source>
        <dbReference type="Proteomes" id="UP000007473"/>
    </source>
</evidence>
<dbReference type="Proteomes" id="UP000007473">
    <property type="component" value="Chromosome"/>
</dbReference>
<reference evidence="1 2" key="1">
    <citation type="journal article" date="2011" name="J. Bacteriol.">
        <title>Genome sequence of the repetitive-sequence-rich Mycoplasma fermentans strain M64.</title>
        <authorList>
            <person name="Shu H.W."/>
            <person name="Liu T.T."/>
            <person name="Chang H.Y."/>
            <person name="Liu Y.M."/>
            <person name="Wu K.M."/>
            <person name="Shu H.Y."/>
            <person name="Tsai S.F."/>
            <person name="Hsiao K.J."/>
            <person name="Hu W.S."/>
            <person name="Ng W.V."/>
        </authorList>
    </citation>
    <scope>NUCLEOTIDE SEQUENCE [LARGE SCALE GENOMIC DNA]</scope>
    <source>
        <strain evidence="1 2">M64</strain>
    </source>
</reference>
<dbReference type="EMBL" id="CP002458">
    <property type="protein sequence ID" value="ADV34763.1"/>
    <property type="molecule type" value="Genomic_DNA"/>
</dbReference>